<proteinExistence type="predicted"/>
<gene>
    <name evidence="1" type="ORF">UFOVP96_41</name>
</gene>
<dbReference type="EMBL" id="LR796215">
    <property type="protein sequence ID" value="CAB4127872.1"/>
    <property type="molecule type" value="Genomic_DNA"/>
</dbReference>
<evidence type="ECO:0000313" key="1">
    <source>
        <dbReference type="EMBL" id="CAB4127872.1"/>
    </source>
</evidence>
<sequence length="58" mass="6747">MLMSNFYGIELPITTKDIEFVEKRNIKVQELKRQLGKKYILSNVTSIHNKGEQHGISK</sequence>
<protein>
    <submittedName>
        <fullName evidence="1">Uncharacterized protein</fullName>
    </submittedName>
</protein>
<organism evidence="1">
    <name type="scientific">uncultured Caudovirales phage</name>
    <dbReference type="NCBI Taxonomy" id="2100421"/>
    <lineage>
        <taxon>Viruses</taxon>
        <taxon>Duplodnaviria</taxon>
        <taxon>Heunggongvirae</taxon>
        <taxon>Uroviricota</taxon>
        <taxon>Caudoviricetes</taxon>
        <taxon>Peduoviridae</taxon>
        <taxon>Maltschvirus</taxon>
        <taxon>Maltschvirus maltsch</taxon>
    </lineage>
</organism>
<accession>A0A6J5L2Q6</accession>
<name>A0A6J5L2Q6_9CAUD</name>
<reference evidence="1" key="1">
    <citation type="submission" date="2020-04" db="EMBL/GenBank/DDBJ databases">
        <authorList>
            <person name="Chiriac C."/>
            <person name="Salcher M."/>
            <person name="Ghai R."/>
            <person name="Kavagutti S V."/>
        </authorList>
    </citation>
    <scope>NUCLEOTIDE SEQUENCE</scope>
</reference>